<dbReference type="EMBL" id="JBHSPA010000050">
    <property type="protein sequence ID" value="MFC5830045.1"/>
    <property type="molecule type" value="Genomic_DNA"/>
</dbReference>
<keyword evidence="2" id="KW-0472">Membrane</keyword>
<proteinExistence type="predicted"/>
<feature type="transmembrane region" description="Helical" evidence="2">
    <location>
        <begin position="27"/>
        <end position="47"/>
    </location>
</feature>
<dbReference type="Proteomes" id="UP001596058">
    <property type="component" value="Unassembled WGS sequence"/>
</dbReference>
<accession>A0ABW1CW83</accession>
<feature type="region of interest" description="Disordered" evidence="1">
    <location>
        <begin position="1"/>
        <end position="23"/>
    </location>
</feature>
<dbReference type="SMART" id="SM00858">
    <property type="entry name" value="SAF"/>
    <property type="match status" value="1"/>
</dbReference>
<evidence type="ECO:0000313" key="5">
    <source>
        <dbReference type="Proteomes" id="UP001596058"/>
    </source>
</evidence>
<evidence type="ECO:0000259" key="3">
    <source>
        <dbReference type="SMART" id="SM00858"/>
    </source>
</evidence>
<comment type="caution">
    <text evidence="4">The sequence shown here is derived from an EMBL/GenBank/DDBJ whole genome shotgun (WGS) entry which is preliminary data.</text>
</comment>
<evidence type="ECO:0000256" key="1">
    <source>
        <dbReference type="SAM" id="MobiDB-lite"/>
    </source>
</evidence>
<protein>
    <submittedName>
        <fullName evidence="4">SAF domain-containing protein</fullName>
    </submittedName>
</protein>
<dbReference type="InterPro" id="IPR013974">
    <property type="entry name" value="SAF"/>
</dbReference>
<dbReference type="RefSeq" id="WP_379519539.1">
    <property type="nucleotide sequence ID" value="NZ_JBHSPA010000050.1"/>
</dbReference>
<gene>
    <name evidence="4" type="ORF">ACFPZ3_39830</name>
</gene>
<dbReference type="CDD" id="cd11614">
    <property type="entry name" value="SAF_CpaB_FlgA_like"/>
    <property type="match status" value="1"/>
</dbReference>
<organism evidence="4 5">
    <name type="scientific">Nonomuraea insulae</name>
    <dbReference type="NCBI Taxonomy" id="1616787"/>
    <lineage>
        <taxon>Bacteria</taxon>
        <taxon>Bacillati</taxon>
        <taxon>Actinomycetota</taxon>
        <taxon>Actinomycetes</taxon>
        <taxon>Streptosporangiales</taxon>
        <taxon>Streptosporangiaceae</taxon>
        <taxon>Nonomuraea</taxon>
    </lineage>
</organism>
<evidence type="ECO:0000313" key="4">
    <source>
        <dbReference type="EMBL" id="MFC5830045.1"/>
    </source>
</evidence>
<keyword evidence="2" id="KW-1133">Transmembrane helix</keyword>
<dbReference type="Pfam" id="PF08666">
    <property type="entry name" value="SAF"/>
    <property type="match status" value="1"/>
</dbReference>
<name>A0ABW1CW83_9ACTN</name>
<sequence>MLQRVAPQQNPGQPPPARPLPSKRRPVMLAVSVALTALGALAAWEVYGIASDHTPVLVVARDVPIGQQLQAQDLRTVAMGMDPGVPSFNAHDKGAVIGKRAAVELKANGLLAPSQVTDGFAPAPGEQVVPIAVKTSQLPARGIQPGDPVLAVTVPTDGTRTPAIHPGRVDRVGQPDADGLVVVDLVVPAADGPALAQQAAVGKVAIVLQSRAG</sequence>
<keyword evidence="2" id="KW-0812">Transmembrane</keyword>
<reference evidence="5" key="1">
    <citation type="journal article" date="2019" name="Int. J. Syst. Evol. Microbiol.">
        <title>The Global Catalogue of Microorganisms (GCM) 10K type strain sequencing project: providing services to taxonomists for standard genome sequencing and annotation.</title>
        <authorList>
            <consortium name="The Broad Institute Genomics Platform"/>
            <consortium name="The Broad Institute Genome Sequencing Center for Infectious Disease"/>
            <person name="Wu L."/>
            <person name="Ma J."/>
        </authorList>
    </citation>
    <scope>NUCLEOTIDE SEQUENCE [LARGE SCALE GENOMIC DNA]</scope>
    <source>
        <strain evidence="5">CCUG 53903</strain>
    </source>
</reference>
<keyword evidence="5" id="KW-1185">Reference proteome</keyword>
<feature type="domain" description="SAF" evidence="3">
    <location>
        <begin position="54"/>
        <end position="117"/>
    </location>
</feature>
<evidence type="ECO:0000256" key="2">
    <source>
        <dbReference type="SAM" id="Phobius"/>
    </source>
</evidence>